<evidence type="ECO:0000256" key="4">
    <source>
        <dbReference type="ARBA" id="ARBA00022741"/>
    </source>
</evidence>
<reference evidence="7 8" key="1">
    <citation type="submission" date="2014-04" db="EMBL/GenBank/DDBJ databases">
        <authorList>
            <person name="Sears C."/>
            <person name="Carroll K."/>
            <person name="Sack B.R."/>
            <person name="Qadri F."/>
            <person name="Myers L.L."/>
            <person name="Chung G.-T."/>
            <person name="Escheverria P."/>
            <person name="Fraser C.M."/>
            <person name="Sadzewicz L."/>
            <person name="Shefchek K.A."/>
            <person name="Tallon L."/>
            <person name="Das S.P."/>
            <person name="Daugherty S."/>
            <person name="Mongodin E.F."/>
        </authorList>
    </citation>
    <scope>NUCLEOTIDE SEQUENCE [LARGE SCALE GENOMIC DNA]</scope>
    <source>
        <strain evidence="7 8">3776 D15 i</strain>
    </source>
</reference>
<evidence type="ECO:0000313" key="7">
    <source>
        <dbReference type="EMBL" id="KDS37403.1"/>
    </source>
</evidence>
<dbReference type="PANTHER" id="PTHR34139:SF1">
    <property type="entry name" value="RNASE MJ1380-RELATED"/>
    <property type="match status" value="1"/>
</dbReference>
<dbReference type="GO" id="GO:0016787">
    <property type="term" value="F:hydrolase activity"/>
    <property type="evidence" value="ECO:0007669"/>
    <property type="project" value="UniProtKB-KW"/>
</dbReference>
<dbReference type="InterPro" id="IPR008201">
    <property type="entry name" value="HepT-like"/>
</dbReference>
<keyword evidence="1" id="KW-0597">Phosphoprotein</keyword>
<dbReference type="GO" id="GO:0000166">
    <property type="term" value="F:nucleotide binding"/>
    <property type="evidence" value="ECO:0007669"/>
    <property type="project" value="UniProtKB-KW"/>
</dbReference>
<dbReference type="GO" id="GO:0004540">
    <property type="term" value="F:RNA nuclease activity"/>
    <property type="evidence" value="ECO:0007669"/>
    <property type="project" value="InterPro"/>
</dbReference>
<protein>
    <recommendedName>
        <fullName evidence="9">DUF86 domain-containing protein</fullName>
    </recommendedName>
</protein>
<dbReference type="PANTHER" id="PTHR34139">
    <property type="entry name" value="UPF0331 PROTEIN MJ0127"/>
    <property type="match status" value="1"/>
</dbReference>
<dbReference type="Pfam" id="PF01934">
    <property type="entry name" value="HepT-like"/>
    <property type="match status" value="1"/>
</dbReference>
<dbReference type="EMBL" id="JNHK01000088">
    <property type="protein sequence ID" value="KDS37403.1"/>
    <property type="molecule type" value="Genomic_DNA"/>
</dbReference>
<evidence type="ECO:0000256" key="1">
    <source>
        <dbReference type="ARBA" id="ARBA00022553"/>
    </source>
</evidence>
<name>A0AB34LBK5_PARDI</name>
<dbReference type="GO" id="GO:0110001">
    <property type="term" value="C:toxin-antitoxin complex"/>
    <property type="evidence" value="ECO:0007669"/>
    <property type="project" value="InterPro"/>
</dbReference>
<evidence type="ECO:0000313" key="8">
    <source>
        <dbReference type="Proteomes" id="UP000027850"/>
    </source>
</evidence>
<keyword evidence="4" id="KW-0547">Nucleotide-binding</keyword>
<sequence>MARTSHIHTVDDFYMNESGMILLDSVCMKLVAVGEAIKNLDKITNKELLLKYPAVNWKDIKGMRDIIVHHYFDIDASVILYSLQKEVPDLYSTICVMLRDLSW</sequence>
<evidence type="ECO:0000256" key="5">
    <source>
        <dbReference type="ARBA" id="ARBA00022801"/>
    </source>
</evidence>
<organism evidence="7 8">
    <name type="scientific">Parabacteroides distasonis str. 3776 D15 i</name>
    <dbReference type="NCBI Taxonomy" id="1339342"/>
    <lineage>
        <taxon>Bacteria</taxon>
        <taxon>Pseudomonadati</taxon>
        <taxon>Bacteroidota</taxon>
        <taxon>Bacteroidia</taxon>
        <taxon>Bacteroidales</taxon>
        <taxon>Tannerellaceae</taxon>
        <taxon>Parabacteroides</taxon>
    </lineage>
</organism>
<dbReference type="Proteomes" id="UP000027850">
    <property type="component" value="Unassembled WGS sequence"/>
</dbReference>
<gene>
    <name evidence="7" type="ORF">M091_0712</name>
</gene>
<dbReference type="Gene3D" id="1.20.120.580">
    <property type="entry name" value="bsu32300-like"/>
    <property type="match status" value="1"/>
</dbReference>
<evidence type="ECO:0000256" key="6">
    <source>
        <dbReference type="ARBA" id="ARBA00024207"/>
    </source>
</evidence>
<proteinExistence type="inferred from homology"/>
<keyword evidence="3" id="KW-0540">Nuclease</keyword>
<keyword evidence="5" id="KW-0378">Hydrolase</keyword>
<evidence type="ECO:0008006" key="9">
    <source>
        <dbReference type="Google" id="ProtNLM"/>
    </source>
</evidence>
<dbReference type="InterPro" id="IPR051813">
    <property type="entry name" value="HepT_RNase_toxin"/>
</dbReference>
<comment type="caution">
    <text evidence="7">The sequence shown here is derived from an EMBL/GenBank/DDBJ whole genome shotgun (WGS) entry which is preliminary data.</text>
</comment>
<dbReference type="AlphaFoldDB" id="A0AB34LBK5"/>
<comment type="similarity">
    <text evidence="6">Belongs to the HepT RNase toxin family.</text>
</comment>
<evidence type="ECO:0000256" key="2">
    <source>
        <dbReference type="ARBA" id="ARBA00022649"/>
    </source>
</evidence>
<dbReference type="InterPro" id="IPR037038">
    <property type="entry name" value="HepT-like_sf"/>
</dbReference>
<evidence type="ECO:0000256" key="3">
    <source>
        <dbReference type="ARBA" id="ARBA00022722"/>
    </source>
</evidence>
<keyword evidence="2" id="KW-1277">Toxin-antitoxin system</keyword>
<accession>A0AB34LBK5</accession>